<dbReference type="Proteomes" id="UP000012174">
    <property type="component" value="Unassembled WGS sequence"/>
</dbReference>
<proteinExistence type="inferred from homology"/>
<dbReference type="STRING" id="1287681.M7TBQ5"/>
<dbReference type="SUPFAM" id="SSF56176">
    <property type="entry name" value="FAD-binding/transporter-associated domain-like"/>
    <property type="match status" value="1"/>
</dbReference>
<keyword evidence="5" id="KW-0560">Oxidoreductase</keyword>
<evidence type="ECO:0000313" key="8">
    <source>
        <dbReference type="Proteomes" id="UP000012174"/>
    </source>
</evidence>
<dbReference type="GO" id="GO:0016491">
    <property type="term" value="F:oxidoreductase activity"/>
    <property type="evidence" value="ECO:0007669"/>
    <property type="project" value="UniProtKB-KW"/>
</dbReference>
<organism evidence="7 8">
    <name type="scientific">Eutypa lata (strain UCR-EL1)</name>
    <name type="common">Grapevine dieback disease fungus</name>
    <name type="synonym">Eutypa armeniacae</name>
    <dbReference type="NCBI Taxonomy" id="1287681"/>
    <lineage>
        <taxon>Eukaryota</taxon>
        <taxon>Fungi</taxon>
        <taxon>Dikarya</taxon>
        <taxon>Ascomycota</taxon>
        <taxon>Pezizomycotina</taxon>
        <taxon>Sordariomycetes</taxon>
        <taxon>Xylariomycetidae</taxon>
        <taxon>Xylariales</taxon>
        <taxon>Diatrypaceae</taxon>
        <taxon>Eutypa</taxon>
    </lineage>
</organism>
<dbReference type="PROSITE" id="PS51387">
    <property type="entry name" value="FAD_PCMH"/>
    <property type="match status" value="1"/>
</dbReference>
<accession>M7TBQ5</accession>
<name>M7TBQ5_EUTLA</name>
<feature type="domain" description="FAD-binding PCMH-type" evidence="6">
    <location>
        <begin position="1"/>
        <end position="112"/>
    </location>
</feature>
<sequence>MDFSNKLATIGVGQTWAQVARFMEETDPEYCVAVARTPSIGVGGTLLSGGFSWLSTECGCISDPINFVDAEVVKYDGSVIMASQEPELLWALRGAGGGFGIMTKVILRAHYYPTDIWSGLVFVDRKWLPDLTRDIEAFVASAPHPRINFFLYHMPKRLLDLVHEAPEPDAGDIIALHVYDAFGEAHGREAFK</sequence>
<keyword evidence="4" id="KW-0274">FAD</keyword>
<dbReference type="GO" id="GO:0071949">
    <property type="term" value="F:FAD binding"/>
    <property type="evidence" value="ECO:0007669"/>
    <property type="project" value="InterPro"/>
</dbReference>
<dbReference type="InterPro" id="IPR016166">
    <property type="entry name" value="FAD-bd_PCMH"/>
</dbReference>
<dbReference type="EMBL" id="KB707123">
    <property type="protein sequence ID" value="EMR64085.1"/>
    <property type="molecule type" value="Genomic_DNA"/>
</dbReference>
<evidence type="ECO:0000256" key="5">
    <source>
        <dbReference type="ARBA" id="ARBA00023002"/>
    </source>
</evidence>
<protein>
    <submittedName>
        <fullName evidence="7">Putative cysteine desulfurase protein</fullName>
    </submittedName>
</protein>
<dbReference type="InterPro" id="IPR016169">
    <property type="entry name" value="FAD-bd_PCMH_sub2"/>
</dbReference>
<dbReference type="eggNOG" id="ENOG502SJAK">
    <property type="taxonomic scope" value="Eukaryota"/>
</dbReference>
<dbReference type="OrthoDB" id="415825at2759"/>
<dbReference type="AlphaFoldDB" id="M7TBQ5"/>
<comment type="similarity">
    <text evidence="2">Belongs to the oxygen-dependent FAD-linked oxidoreductase family.</text>
</comment>
<evidence type="ECO:0000256" key="1">
    <source>
        <dbReference type="ARBA" id="ARBA00001974"/>
    </source>
</evidence>
<gene>
    <name evidence="7" type="ORF">UCREL1_8958</name>
</gene>
<dbReference type="InterPro" id="IPR036318">
    <property type="entry name" value="FAD-bd_PCMH-like_sf"/>
</dbReference>
<dbReference type="PANTHER" id="PTHR42973:SF39">
    <property type="entry name" value="FAD-BINDING PCMH-TYPE DOMAIN-CONTAINING PROTEIN"/>
    <property type="match status" value="1"/>
</dbReference>
<keyword evidence="8" id="KW-1185">Reference proteome</keyword>
<dbReference type="HOGENOM" id="CLU_1415160_0_0_1"/>
<evidence type="ECO:0000256" key="2">
    <source>
        <dbReference type="ARBA" id="ARBA00005466"/>
    </source>
</evidence>
<evidence type="ECO:0000256" key="4">
    <source>
        <dbReference type="ARBA" id="ARBA00022827"/>
    </source>
</evidence>
<reference evidence="8" key="1">
    <citation type="journal article" date="2013" name="Genome Announc.">
        <title>Draft genome sequence of the grapevine dieback fungus Eutypa lata UCR-EL1.</title>
        <authorList>
            <person name="Blanco-Ulate B."/>
            <person name="Rolshausen P.E."/>
            <person name="Cantu D."/>
        </authorList>
    </citation>
    <scope>NUCLEOTIDE SEQUENCE [LARGE SCALE GENOMIC DNA]</scope>
    <source>
        <strain evidence="8">UCR-EL1</strain>
    </source>
</reference>
<dbReference type="Gene3D" id="3.30.465.10">
    <property type="match status" value="1"/>
</dbReference>
<dbReference type="InterPro" id="IPR050416">
    <property type="entry name" value="FAD-linked_Oxidoreductase"/>
</dbReference>
<dbReference type="PANTHER" id="PTHR42973">
    <property type="entry name" value="BINDING OXIDOREDUCTASE, PUTATIVE (AFU_ORTHOLOGUE AFUA_1G17690)-RELATED"/>
    <property type="match status" value="1"/>
</dbReference>
<comment type="cofactor">
    <cofactor evidence="1">
        <name>FAD</name>
        <dbReference type="ChEBI" id="CHEBI:57692"/>
    </cofactor>
</comment>
<evidence type="ECO:0000259" key="6">
    <source>
        <dbReference type="PROSITE" id="PS51387"/>
    </source>
</evidence>
<dbReference type="KEGG" id="ela:UCREL1_8958"/>
<evidence type="ECO:0000313" key="7">
    <source>
        <dbReference type="EMBL" id="EMR64085.1"/>
    </source>
</evidence>
<keyword evidence="3" id="KW-0285">Flavoprotein</keyword>
<evidence type="ECO:0000256" key="3">
    <source>
        <dbReference type="ARBA" id="ARBA00022630"/>
    </source>
</evidence>